<dbReference type="AlphaFoldDB" id="A0ABD4ZHA3"/>
<keyword evidence="3 6" id="KW-0812">Transmembrane</keyword>
<evidence type="ECO:0000256" key="4">
    <source>
        <dbReference type="ARBA" id="ARBA00022989"/>
    </source>
</evidence>
<evidence type="ECO:0000256" key="1">
    <source>
        <dbReference type="ARBA" id="ARBA00004141"/>
    </source>
</evidence>
<gene>
    <name evidence="7" type="ORF">QP355_07105</name>
</gene>
<evidence type="ECO:0000313" key="7">
    <source>
        <dbReference type="EMBL" id="MDK6862390.1"/>
    </source>
</evidence>
<name>A0ABD4ZHA3_GARVA</name>
<comment type="similarity">
    <text evidence="2">Belongs to the multi antimicrobial extrusion (MATE) (TC 2.A.66.1) family.</text>
</comment>
<dbReference type="EMBL" id="JASOLZ010000131">
    <property type="protein sequence ID" value="MDK6862390.1"/>
    <property type="molecule type" value="Genomic_DNA"/>
</dbReference>
<dbReference type="PANTHER" id="PTHR42893">
    <property type="entry name" value="PROTEIN DETOXIFICATION 44, CHLOROPLASTIC-RELATED"/>
    <property type="match status" value="1"/>
</dbReference>
<evidence type="ECO:0000313" key="8">
    <source>
        <dbReference type="Proteomes" id="UP001238969"/>
    </source>
</evidence>
<keyword evidence="4 6" id="KW-1133">Transmembrane helix</keyword>
<feature type="non-terminal residue" evidence="7">
    <location>
        <position position="78"/>
    </location>
</feature>
<proteinExistence type="inferred from homology"/>
<evidence type="ECO:0000256" key="3">
    <source>
        <dbReference type="ARBA" id="ARBA00022692"/>
    </source>
</evidence>
<dbReference type="Pfam" id="PF01554">
    <property type="entry name" value="MatE"/>
    <property type="match status" value="1"/>
</dbReference>
<dbReference type="RefSeq" id="WP_285064742.1">
    <property type="nucleotide sequence ID" value="NZ_JASOLZ010000131.1"/>
</dbReference>
<dbReference type="GO" id="GO:0016020">
    <property type="term" value="C:membrane"/>
    <property type="evidence" value="ECO:0007669"/>
    <property type="project" value="UniProtKB-SubCell"/>
</dbReference>
<evidence type="ECO:0000256" key="6">
    <source>
        <dbReference type="SAM" id="Phobius"/>
    </source>
</evidence>
<comment type="caution">
    <text evidence="7">The sequence shown here is derived from an EMBL/GenBank/DDBJ whole genome shotgun (WGS) entry which is preliminary data.</text>
</comment>
<dbReference type="InterPro" id="IPR044644">
    <property type="entry name" value="DinF-like"/>
</dbReference>
<reference evidence="7 8" key="1">
    <citation type="submission" date="2023-05" db="EMBL/GenBank/DDBJ databases">
        <title>Cataloging the Phylogenetic Diversity of Human Bladder Bacteria.</title>
        <authorList>
            <person name="Du J."/>
        </authorList>
    </citation>
    <scope>NUCLEOTIDE SEQUENCE [LARGE SCALE GENOMIC DNA]</scope>
    <source>
        <strain evidence="7 8">UMB6972</strain>
    </source>
</reference>
<dbReference type="PANTHER" id="PTHR42893:SF46">
    <property type="entry name" value="PROTEIN DETOXIFICATION 44, CHLOROPLASTIC"/>
    <property type="match status" value="1"/>
</dbReference>
<feature type="transmembrane region" description="Helical" evidence="6">
    <location>
        <begin position="58"/>
        <end position="77"/>
    </location>
</feature>
<evidence type="ECO:0000256" key="2">
    <source>
        <dbReference type="ARBA" id="ARBA00010199"/>
    </source>
</evidence>
<sequence length="78" mass="8256">MAALAAHQILLQLWNFLALVLDSLAIAAQTLTGSALGTGDVERAKEVCNQTTRFSTGFGVLLAAVFALFAGQIWSLFT</sequence>
<dbReference type="Proteomes" id="UP001238969">
    <property type="component" value="Unassembled WGS sequence"/>
</dbReference>
<keyword evidence="5 6" id="KW-0472">Membrane</keyword>
<organism evidence="7 8">
    <name type="scientific">Gardnerella vaginalis</name>
    <dbReference type="NCBI Taxonomy" id="2702"/>
    <lineage>
        <taxon>Bacteria</taxon>
        <taxon>Bacillati</taxon>
        <taxon>Actinomycetota</taxon>
        <taxon>Actinomycetes</taxon>
        <taxon>Bifidobacteriales</taxon>
        <taxon>Bifidobacteriaceae</taxon>
        <taxon>Gardnerella</taxon>
    </lineage>
</organism>
<dbReference type="InterPro" id="IPR002528">
    <property type="entry name" value="MATE_fam"/>
</dbReference>
<protein>
    <submittedName>
        <fullName evidence="7">MATE family efflux transporter</fullName>
    </submittedName>
</protein>
<accession>A0ABD4ZHA3</accession>
<evidence type="ECO:0000256" key="5">
    <source>
        <dbReference type="ARBA" id="ARBA00023136"/>
    </source>
</evidence>
<comment type="subcellular location">
    <subcellularLocation>
        <location evidence="1">Membrane</location>
        <topology evidence="1">Multi-pass membrane protein</topology>
    </subcellularLocation>
</comment>